<dbReference type="InterPro" id="IPR001119">
    <property type="entry name" value="SLH_dom"/>
</dbReference>
<dbReference type="PROSITE" id="PS51272">
    <property type="entry name" value="SLH"/>
    <property type="match status" value="3"/>
</dbReference>
<protein>
    <recommendedName>
        <fullName evidence="2">SLH domain-containing protein</fullName>
    </recommendedName>
</protein>
<sequence length="336" mass="35750">MSRLARMSAVIAAVLSLLLCLPVLPAMADAAAPAIELKMKAEGKGIDITVSGKKLTDVFAYDISMKFDSGRLKFTGARTAWAGFSIDPIVKNGTIRFAHTKTGKTAGESGDKELAVISFERIAEGNATASIGTVQLVNSKLEMKELKPAVQVTAPGTTGELNDIKGHWAEAAIREAAELGFVNGYTDGTFLPNREVTRAEFAAMIVRALQLQQEPADGLTFSDTGKIPQWAKPYIAAAAKANLLTGYDDGSFRAGQLINRAEMVAIIMRALPVQAAQDAKLNFADAESIPEWAADSVAAAVELDVIKGRDGNRFVPDGRATRAEAVTVLIAMLKQK</sequence>
<proteinExistence type="predicted"/>
<feature type="chain" id="PRO_5012601663" description="SLH domain-containing protein" evidence="1">
    <location>
        <begin position="29"/>
        <end position="336"/>
    </location>
</feature>
<dbReference type="PANTHER" id="PTHR43308">
    <property type="entry name" value="OUTER MEMBRANE PROTEIN ALPHA-RELATED"/>
    <property type="match status" value="1"/>
</dbReference>
<dbReference type="RefSeq" id="WP_089522973.1">
    <property type="nucleotide sequence ID" value="NZ_NMUQ01000001.1"/>
</dbReference>
<accession>A0A229P1P8</accession>
<feature type="domain" description="SLH" evidence="2">
    <location>
        <begin position="283"/>
        <end position="336"/>
    </location>
</feature>
<keyword evidence="1" id="KW-0732">Signal</keyword>
<feature type="domain" description="SLH" evidence="2">
    <location>
        <begin position="221"/>
        <end position="281"/>
    </location>
</feature>
<feature type="domain" description="SLH" evidence="2">
    <location>
        <begin position="156"/>
        <end position="219"/>
    </location>
</feature>
<dbReference type="InterPro" id="IPR008965">
    <property type="entry name" value="CBM2/CBM3_carb-bd_dom_sf"/>
</dbReference>
<dbReference type="CDD" id="cd08547">
    <property type="entry name" value="Type_II_cohesin"/>
    <property type="match status" value="1"/>
</dbReference>
<feature type="signal peptide" evidence="1">
    <location>
        <begin position="1"/>
        <end position="28"/>
    </location>
</feature>
<dbReference type="SUPFAM" id="SSF49384">
    <property type="entry name" value="Carbohydrate-binding domain"/>
    <property type="match status" value="1"/>
</dbReference>
<dbReference type="Proteomes" id="UP000215145">
    <property type="component" value="Unassembled WGS sequence"/>
</dbReference>
<comment type="caution">
    <text evidence="3">The sequence shown here is derived from an EMBL/GenBank/DDBJ whole genome shotgun (WGS) entry which is preliminary data.</text>
</comment>
<evidence type="ECO:0000313" key="3">
    <source>
        <dbReference type="EMBL" id="OXM15884.1"/>
    </source>
</evidence>
<dbReference type="InterPro" id="IPR051465">
    <property type="entry name" value="Cell_Envelope_Struct_Comp"/>
</dbReference>
<evidence type="ECO:0000259" key="2">
    <source>
        <dbReference type="PROSITE" id="PS51272"/>
    </source>
</evidence>
<reference evidence="3 4" key="1">
    <citation type="submission" date="2017-07" db="EMBL/GenBank/DDBJ databases">
        <title>Paenibacillus herberti R33 genome sequencing and assembly.</title>
        <authorList>
            <person name="Su W."/>
        </authorList>
    </citation>
    <scope>NUCLEOTIDE SEQUENCE [LARGE SCALE GENOMIC DNA]</scope>
    <source>
        <strain evidence="3 4">R33</strain>
    </source>
</reference>
<gene>
    <name evidence="3" type="ORF">CGZ75_03985</name>
</gene>
<dbReference type="Pfam" id="PF00395">
    <property type="entry name" value="SLH"/>
    <property type="match status" value="3"/>
</dbReference>
<evidence type="ECO:0000256" key="1">
    <source>
        <dbReference type="SAM" id="SignalP"/>
    </source>
</evidence>
<evidence type="ECO:0000313" key="4">
    <source>
        <dbReference type="Proteomes" id="UP000215145"/>
    </source>
</evidence>
<keyword evidence="4" id="KW-1185">Reference proteome</keyword>
<dbReference type="OrthoDB" id="504962at2"/>
<dbReference type="EMBL" id="NMUQ01000001">
    <property type="protein sequence ID" value="OXM15884.1"/>
    <property type="molecule type" value="Genomic_DNA"/>
</dbReference>
<dbReference type="Gene3D" id="2.60.40.680">
    <property type="match status" value="1"/>
</dbReference>
<dbReference type="PANTHER" id="PTHR43308:SF5">
    <property type="entry name" value="S-LAYER PROTEIN _ PEPTIDOGLYCAN ENDO-BETA-N-ACETYLGLUCOSAMINIDASE"/>
    <property type="match status" value="1"/>
</dbReference>
<dbReference type="GO" id="GO:0030246">
    <property type="term" value="F:carbohydrate binding"/>
    <property type="evidence" value="ECO:0007669"/>
    <property type="project" value="InterPro"/>
</dbReference>
<organism evidence="3 4">
    <name type="scientific">Paenibacillus herberti</name>
    <dbReference type="NCBI Taxonomy" id="1619309"/>
    <lineage>
        <taxon>Bacteria</taxon>
        <taxon>Bacillati</taxon>
        <taxon>Bacillota</taxon>
        <taxon>Bacilli</taxon>
        <taxon>Bacillales</taxon>
        <taxon>Paenibacillaceae</taxon>
        <taxon>Paenibacillus</taxon>
    </lineage>
</organism>
<dbReference type="AlphaFoldDB" id="A0A229P1P8"/>
<name>A0A229P1P8_9BACL</name>